<dbReference type="RefSeq" id="WP_200790141.1">
    <property type="nucleotide sequence ID" value="NZ_JAEDAO010000001.1"/>
</dbReference>
<sequence>MSTQLLIYETAVPVSSGRHGKACIEPGRGHAFARKANSVPLMAVEFPQAAAEYAIVFAQAGDDVVPVVILGARQGENLYLGTDDAWSAKYLPAFVRRYPFVFSGSADGKTFTLCVDEAYQGLNYQGRGQPLFTEDGKQTPFVDNVLKFLQEYRTQFLRTKAFARKLAEHQLLEPMQAQFTVTGGTKLSLGGFMAVNRQKLKQLPADVLAQLAATDELELIYLHLQSMRNFDVVKDRLVSALAPTDTAPATAVTDPGNALGEGAADGKASDDKPAAKAGKKATRSDQGATAN</sequence>
<protein>
    <submittedName>
        <fullName evidence="2">SapC family protein</fullName>
    </submittedName>
</protein>
<reference evidence="2" key="1">
    <citation type="submission" date="2020-12" db="EMBL/GenBank/DDBJ databases">
        <title>Ramlibacter sp. nov., isolated from a freshwater alga, Cryptomonas.</title>
        <authorList>
            <person name="Kim H.M."/>
            <person name="Jeon C.O."/>
        </authorList>
    </citation>
    <scope>NUCLEOTIDE SEQUENCE</scope>
    <source>
        <strain evidence="2">CrO1</strain>
    </source>
</reference>
<comment type="caution">
    <text evidence="2">The sequence shown here is derived from an EMBL/GenBank/DDBJ whole genome shotgun (WGS) entry which is preliminary data.</text>
</comment>
<feature type="region of interest" description="Disordered" evidence="1">
    <location>
        <begin position="247"/>
        <end position="291"/>
    </location>
</feature>
<dbReference type="EMBL" id="JAEDAO010000001">
    <property type="protein sequence ID" value="MBK0394998.1"/>
    <property type="molecule type" value="Genomic_DNA"/>
</dbReference>
<gene>
    <name evidence="2" type="ORF">I8E28_20500</name>
</gene>
<evidence type="ECO:0000313" key="2">
    <source>
        <dbReference type="EMBL" id="MBK0394998.1"/>
    </source>
</evidence>
<evidence type="ECO:0000256" key="1">
    <source>
        <dbReference type="SAM" id="MobiDB-lite"/>
    </source>
</evidence>
<accession>A0A934Q4X8</accession>
<organism evidence="2 3">
    <name type="scientific">Ramlibacter algicola</name>
    <dbReference type="NCBI Taxonomy" id="2795217"/>
    <lineage>
        <taxon>Bacteria</taxon>
        <taxon>Pseudomonadati</taxon>
        <taxon>Pseudomonadota</taxon>
        <taxon>Betaproteobacteria</taxon>
        <taxon>Burkholderiales</taxon>
        <taxon>Comamonadaceae</taxon>
        <taxon>Ramlibacter</taxon>
    </lineage>
</organism>
<name>A0A934Q4X8_9BURK</name>
<dbReference type="Proteomes" id="UP000617041">
    <property type="component" value="Unassembled WGS sequence"/>
</dbReference>
<proteinExistence type="predicted"/>
<keyword evidence="3" id="KW-1185">Reference proteome</keyword>
<dbReference type="Pfam" id="PF07277">
    <property type="entry name" value="SapC"/>
    <property type="match status" value="1"/>
</dbReference>
<evidence type="ECO:0000313" key="3">
    <source>
        <dbReference type="Proteomes" id="UP000617041"/>
    </source>
</evidence>
<dbReference type="AlphaFoldDB" id="A0A934Q4X8"/>
<dbReference type="InterPro" id="IPR010836">
    <property type="entry name" value="SapC"/>
</dbReference>